<dbReference type="PANTHER" id="PTHR46387">
    <property type="entry name" value="POLYNUCLEOTIDYL TRANSFERASE, RIBONUCLEASE H-LIKE SUPERFAMILY PROTEIN"/>
    <property type="match status" value="1"/>
</dbReference>
<accession>A0A7L4PB20</accession>
<dbReference type="Pfam" id="PF13456">
    <property type="entry name" value="RVT_3"/>
    <property type="match status" value="1"/>
</dbReference>
<dbReference type="PANTHER" id="PTHR46387:SF2">
    <property type="entry name" value="RIBONUCLEASE HI"/>
    <property type="match status" value="1"/>
</dbReference>
<dbReference type="GO" id="GO:0004523">
    <property type="term" value="F:RNA-DNA hybrid ribonuclease activity"/>
    <property type="evidence" value="ECO:0007669"/>
    <property type="project" value="InterPro"/>
</dbReference>
<dbReference type="EMBL" id="JAAVJF010000003">
    <property type="protein sequence ID" value="NYR15873.1"/>
    <property type="molecule type" value="Genomic_DNA"/>
</dbReference>
<reference evidence="2 3" key="1">
    <citation type="journal article" date="2020" name="Nat. Commun.">
        <title>The structures of two archaeal type IV pili illuminate evolutionary relationships.</title>
        <authorList>
            <person name="Wang F."/>
            <person name="Baquero D.P."/>
            <person name="Su Z."/>
            <person name="Beltran L.C."/>
            <person name="Prangishvili D."/>
            <person name="Krupovic M."/>
            <person name="Egelman E.H."/>
        </authorList>
    </citation>
    <scope>NUCLEOTIDE SEQUENCE [LARGE SCALE GENOMIC DNA]</scope>
    <source>
        <strain evidence="2 3">2GA</strain>
    </source>
</reference>
<protein>
    <submittedName>
        <fullName evidence="2">Ribonuclease HI family protein</fullName>
    </submittedName>
</protein>
<comment type="caution">
    <text evidence="2">The sequence shown here is derived from an EMBL/GenBank/DDBJ whole genome shotgun (WGS) entry which is preliminary data.</text>
</comment>
<dbReference type="Gene3D" id="3.30.420.10">
    <property type="entry name" value="Ribonuclease H-like superfamily/Ribonuclease H"/>
    <property type="match status" value="1"/>
</dbReference>
<dbReference type="InterPro" id="IPR002156">
    <property type="entry name" value="RNaseH_domain"/>
</dbReference>
<dbReference type="InterPro" id="IPR012337">
    <property type="entry name" value="RNaseH-like_sf"/>
</dbReference>
<dbReference type="Proteomes" id="UP000554766">
    <property type="component" value="Unassembled WGS sequence"/>
</dbReference>
<feature type="domain" description="RNase H type-1" evidence="1">
    <location>
        <begin position="1"/>
        <end position="135"/>
    </location>
</feature>
<sequence>MRCVAYVDGACEPVNPGGVGGYGFVIYAEGRAVAEGLGVACCCTALCTNNVAEYKAVIAALRRAAELGCRSVKIRSDSQLVVYQLTGVYRVHAPHLAELLEEVKRATSQFAEFSAEWVPRERNKRADRLSKLAICRHIRDDEEARRLFGDALATERQIAYLKALGVEPGDCLLKREASELISKAQRRRRQTLG</sequence>
<evidence type="ECO:0000313" key="3">
    <source>
        <dbReference type="Proteomes" id="UP000554766"/>
    </source>
</evidence>
<dbReference type="CDD" id="cd09279">
    <property type="entry name" value="RNase_HI_like"/>
    <property type="match status" value="1"/>
</dbReference>
<name>A0A7L4PB20_9CREN</name>
<dbReference type="AlphaFoldDB" id="A0A7L4PB20"/>
<dbReference type="SUPFAM" id="SSF53098">
    <property type="entry name" value="Ribonuclease H-like"/>
    <property type="match status" value="1"/>
</dbReference>
<dbReference type="InterPro" id="IPR053576">
    <property type="entry name" value="RNase_HI-like"/>
</dbReference>
<dbReference type="PROSITE" id="PS50879">
    <property type="entry name" value="RNASE_H_1"/>
    <property type="match status" value="1"/>
</dbReference>
<proteinExistence type="predicted"/>
<keyword evidence="3" id="KW-1185">Reference proteome</keyword>
<dbReference type="GO" id="GO:0003676">
    <property type="term" value="F:nucleic acid binding"/>
    <property type="evidence" value="ECO:0007669"/>
    <property type="project" value="InterPro"/>
</dbReference>
<dbReference type="RefSeq" id="WP_128622339.1">
    <property type="nucleotide sequence ID" value="NZ_JAAVJF010000003.1"/>
</dbReference>
<organism evidence="2 3">
    <name type="scientific">Pyrobaculum arsenaticum</name>
    <dbReference type="NCBI Taxonomy" id="121277"/>
    <lineage>
        <taxon>Archaea</taxon>
        <taxon>Thermoproteota</taxon>
        <taxon>Thermoprotei</taxon>
        <taxon>Thermoproteales</taxon>
        <taxon>Thermoproteaceae</taxon>
        <taxon>Pyrobaculum</taxon>
    </lineage>
</organism>
<gene>
    <name evidence="2" type="ORF">HC235_07980</name>
</gene>
<evidence type="ECO:0000313" key="2">
    <source>
        <dbReference type="EMBL" id="NYR15873.1"/>
    </source>
</evidence>
<evidence type="ECO:0000259" key="1">
    <source>
        <dbReference type="PROSITE" id="PS50879"/>
    </source>
</evidence>
<dbReference type="InterPro" id="IPR036397">
    <property type="entry name" value="RNaseH_sf"/>
</dbReference>
<dbReference type="GeneID" id="5055616"/>
<dbReference type="NCBIfam" id="NF041175">
    <property type="entry name" value="RNAseHI_Thmprot"/>
    <property type="match status" value="1"/>
</dbReference>